<organism evidence="7 8">
    <name type="scientific">Pinctada imbricata</name>
    <name type="common">Atlantic pearl-oyster</name>
    <name type="synonym">Pinctada martensii</name>
    <dbReference type="NCBI Taxonomy" id="66713"/>
    <lineage>
        <taxon>Eukaryota</taxon>
        <taxon>Metazoa</taxon>
        <taxon>Spiralia</taxon>
        <taxon>Lophotrochozoa</taxon>
        <taxon>Mollusca</taxon>
        <taxon>Bivalvia</taxon>
        <taxon>Autobranchia</taxon>
        <taxon>Pteriomorphia</taxon>
        <taxon>Pterioida</taxon>
        <taxon>Pterioidea</taxon>
        <taxon>Pteriidae</taxon>
        <taxon>Pinctada</taxon>
    </lineage>
</organism>
<evidence type="ECO:0000256" key="4">
    <source>
        <dbReference type="SAM" id="Phobius"/>
    </source>
</evidence>
<dbReference type="InterPro" id="IPR018378">
    <property type="entry name" value="C-type_lectin_CS"/>
</dbReference>
<feature type="domain" description="C-type lectin" evidence="5">
    <location>
        <begin position="464"/>
        <end position="591"/>
    </location>
</feature>
<evidence type="ECO:0000256" key="3">
    <source>
        <dbReference type="SAM" id="MobiDB-lite"/>
    </source>
</evidence>
<feature type="domain" description="C-type lectin" evidence="5">
    <location>
        <begin position="315"/>
        <end position="433"/>
    </location>
</feature>
<feature type="region of interest" description="Disordered" evidence="3">
    <location>
        <begin position="1055"/>
        <end position="1096"/>
    </location>
</feature>
<comment type="caution">
    <text evidence="7">The sequence shown here is derived from an EMBL/GenBank/DDBJ whole genome shotgun (WGS) entry which is preliminary data.</text>
</comment>
<dbReference type="SUPFAM" id="SSF56436">
    <property type="entry name" value="C-type lectin-like"/>
    <property type="match status" value="7"/>
</dbReference>
<feature type="domain" description="ShKT" evidence="6">
    <location>
        <begin position="141"/>
        <end position="175"/>
    </location>
</feature>
<feature type="non-terminal residue" evidence="7">
    <location>
        <position position="1"/>
    </location>
</feature>
<comment type="caution">
    <text evidence="2">Lacks conserved residue(s) required for the propagation of feature annotation.</text>
</comment>
<protein>
    <submittedName>
        <fullName evidence="7">Uncharacterized protein</fullName>
    </submittedName>
</protein>
<keyword evidence="4" id="KW-0812">Transmembrane</keyword>
<keyword evidence="4" id="KW-1133">Transmembrane helix</keyword>
<dbReference type="Pfam" id="PF01549">
    <property type="entry name" value="ShK"/>
    <property type="match status" value="2"/>
</dbReference>
<proteinExistence type="predicted"/>
<feature type="transmembrane region" description="Helical" evidence="4">
    <location>
        <begin position="1106"/>
        <end position="1127"/>
    </location>
</feature>
<evidence type="ECO:0000256" key="2">
    <source>
        <dbReference type="PROSITE-ProRule" id="PRU01005"/>
    </source>
</evidence>
<dbReference type="InterPro" id="IPR016187">
    <property type="entry name" value="CTDL_fold"/>
</dbReference>
<dbReference type="AlphaFoldDB" id="A0AA88XHF4"/>
<evidence type="ECO:0000313" key="7">
    <source>
        <dbReference type="EMBL" id="KAK3085238.1"/>
    </source>
</evidence>
<dbReference type="InterPro" id="IPR001304">
    <property type="entry name" value="C-type_lectin-like"/>
</dbReference>
<name>A0AA88XHF4_PINIB</name>
<dbReference type="Proteomes" id="UP001186944">
    <property type="component" value="Unassembled WGS sequence"/>
</dbReference>
<feature type="domain" description="C-type lectin" evidence="5">
    <location>
        <begin position="19"/>
        <end position="133"/>
    </location>
</feature>
<keyword evidence="4" id="KW-0472">Membrane</keyword>
<gene>
    <name evidence="7" type="ORF">FSP39_000399</name>
</gene>
<reference evidence="7" key="1">
    <citation type="submission" date="2019-08" db="EMBL/GenBank/DDBJ databases">
        <title>The improved chromosome-level genome for the pearl oyster Pinctada fucata martensii using PacBio sequencing and Hi-C.</title>
        <authorList>
            <person name="Zheng Z."/>
        </authorList>
    </citation>
    <scope>NUCLEOTIDE SEQUENCE</scope>
    <source>
        <strain evidence="7">ZZ-2019</strain>
        <tissue evidence="7">Adductor muscle</tissue>
    </source>
</reference>
<dbReference type="PROSITE" id="PS51670">
    <property type="entry name" value="SHKT"/>
    <property type="match status" value="2"/>
</dbReference>
<feature type="domain" description="C-type lectin" evidence="5">
    <location>
        <begin position="642"/>
        <end position="759"/>
    </location>
</feature>
<dbReference type="PANTHER" id="PTHR22803">
    <property type="entry name" value="MANNOSE, PHOSPHOLIPASE, LECTIN RECEPTOR RELATED"/>
    <property type="match status" value="1"/>
</dbReference>
<sequence length="1176" mass="131397">EAAHDRLCGPYWTRNPHSFYYDCYAQLESLVTWDDGRQLCKNLGGDLLSINTIEEQHFLTGKLKGYSKMWIGGSSRGEEGGWEWSDGSAFAYLNFLAGEPNIINGSDRCVAMSLPTKRWSDEFCNQRLGVLCKKRAHCYNVFHTDDKCDKWAKSGECDKNPVWMAKNCQQSCGACIRDCKNTYFEAKHCDLWARVGECRKNHKWMLRNCAFSCGVCEPAIYGGFWIGLTDKQQYMTFRWTDHSPVKYTIWSKNEPNNMGRKGEDCVTMRLKDGKWNDYNCDEVMPGFVCKTHKKIIPRATVSPLSIGCVNDSLGYNAYCYSFNDEANSWTEAKDKCSENGGSLATINDRYVQAFVASQLGGKKKNYWIGLKQDYSSGAFEQWVSGQSVKFTHWSDSHTGGVDEDGFCVSLSTRHPIGLWDTVNCSVSLFSVCEYPRDGYSTTSLSTLPPYFTVTPNCAASWTEFGNYCYKKFGDKQSWSSASARCQQYGAELTSVHSIVEQQFLMKTFLQTYEINSYHLFFYQNTDAWIGLSDRSTEGGFSWSDGTPFDFTLWGPDEPNDGGLYQNEDCVAILDDTWFDDNCNMAKSFICSVEKGRWFVENCNAKFSRVVCQRTNGSTDAVTTPTPVVKQGGCPKGYTGSPVSNNCFKVLNGLYTQSEATTQCEVSVKNGFLATISSSQENDFITSLAWNVTGTGVWIGLSKTDSAFGWADNGRFQFENWYPGEPSGHMFLCAELFVNRAGIGKWNDVQCWKSRAAVCQAPKSPVFPTQSLSDSRCPTGYTFYGISCYKLNLAPLVRNAAAASCASESASLSSVNSEYEQAFLNVLMRDIEGSYWIGLQKKGSTFEWDNGWTYQYTKWDDNEPSDIQSESCVIIDSGKWNDITCNVKLPSVCQYSLVDPPTTPPPGICPNSTSGYQGYCYFVEITRSKSWVGADAACKVMGMELASVHSQAEVQFIQSYARQISGLQVSPKLWIGLRKDLDASAFEWTDGTPLDFLFWEDGEPSDVWEEEDEDCVEMYAHGKWNDVNCNDYNKNYVCKTPQVPYAKTTMVPGEDNTNVTQLIPKDTGTKTTKANPGNPKQPYLLPHTGTKSSPDKRYSGSLTAGQGIGIFIGIALICALVGAGIYVFRRIQRSATYSTDRQGFSNAMYHKSVDNVSYSDDNGSISSHSKIVKGGTH</sequence>
<evidence type="ECO:0000259" key="5">
    <source>
        <dbReference type="PROSITE" id="PS50041"/>
    </source>
</evidence>
<accession>A0AA88XHF4</accession>
<dbReference type="Gene3D" id="3.10.100.10">
    <property type="entry name" value="Mannose-Binding Protein A, subunit A"/>
    <property type="match status" value="7"/>
</dbReference>
<dbReference type="EMBL" id="VSWD01000012">
    <property type="protein sequence ID" value="KAK3085238.1"/>
    <property type="molecule type" value="Genomic_DNA"/>
</dbReference>
<evidence type="ECO:0000259" key="6">
    <source>
        <dbReference type="PROSITE" id="PS51670"/>
    </source>
</evidence>
<dbReference type="PROSITE" id="PS00615">
    <property type="entry name" value="C_TYPE_LECTIN_1"/>
    <property type="match status" value="5"/>
</dbReference>
<evidence type="ECO:0000313" key="8">
    <source>
        <dbReference type="Proteomes" id="UP001186944"/>
    </source>
</evidence>
<evidence type="ECO:0000256" key="1">
    <source>
        <dbReference type="ARBA" id="ARBA00023157"/>
    </source>
</evidence>
<dbReference type="InterPro" id="IPR003582">
    <property type="entry name" value="ShKT_dom"/>
</dbReference>
<dbReference type="InterPro" id="IPR050111">
    <property type="entry name" value="C-type_lectin/snaclec_domain"/>
</dbReference>
<keyword evidence="8" id="KW-1185">Reference proteome</keyword>
<dbReference type="SMART" id="SM00034">
    <property type="entry name" value="CLECT"/>
    <property type="match status" value="7"/>
</dbReference>
<keyword evidence="1" id="KW-1015">Disulfide bond</keyword>
<dbReference type="CDD" id="cd00037">
    <property type="entry name" value="CLECT"/>
    <property type="match status" value="5"/>
</dbReference>
<feature type="domain" description="C-type lectin" evidence="5">
    <location>
        <begin position="915"/>
        <end position="1029"/>
    </location>
</feature>
<dbReference type="PROSITE" id="PS50041">
    <property type="entry name" value="C_TYPE_LECTIN_2"/>
    <property type="match status" value="7"/>
</dbReference>
<dbReference type="SMART" id="SM00254">
    <property type="entry name" value="ShKT"/>
    <property type="match status" value="2"/>
</dbReference>
<dbReference type="Pfam" id="PF00059">
    <property type="entry name" value="Lectin_C"/>
    <property type="match status" value="7"/>
</dbReference>
<feature type="domain" description="ShKT" evidence="6">
    <location>
        <begin position="179"/>
        <end position="216"/>
    </location>
</feature>
<feature type="domain" description="C-type lectin" evidence="5">
    <location>
        <begin position="224"/>
        <end position="282"/>
    </location>
</feature>
<dbReference type="InterPro" id="IPR016186">
    <property type="entry name" value="C-type_lectin-like/link_sf"/>
</dbReference>
<feature type="domain" description="C-type lectin" evidence="5">
    <location>
        <begin position="783"/>
        <end position="893"/>
    </location>
</feature>